<keyword evidence="2" id="KW-0479">Metal-binding</keyword>
<dbReference type="InterPro" id="IPR002466">
    <property type="entry name" value="A_deamin"/>
</dbReference>
<dbReference type="GO" id="GO:0043829">
    <property type="term" value="F:tRNA-specific adenosine-37 deaminase activity"/>
    <property type="evidence" value="ECO:0007669"/>
    <property type="project" value="UniProtKB-EC"/>
</dbReference>
<reference evidence="14" key="1">
    <citation type="submission" date="2021-01" db="EMBL/GenBank/DDBJ databases">
        <authorList>
            <person name="Corre E."/>
            <person name="Pelletier E."/>
            <person name="Niang G."/>
            <person name="Scheremetjew M."/>
            <person name="Finn R."/>
            <person name="Kale V."/>
            <person name="Holt S."/>
            <person name="Cochrane G."/>
            <person name="Meng A."/>
            <person name="Brown T."/>
            <person name="Cohen L."/>
        </authorList>
    </citation>
    <scope>NUCLEOTIDE SEQUENCE</scope>
    <source>
        <strain evidence="14">MM31A-1</strain>
    </source>
</reference>
<dbReference type="EMBL" id="HBIO01004768">
    <property type="protein sequence ID" value="CAE0458452.1"/>
    <property type="molecule type" value="Transcribed_RNA"/>
</dbReference>
<evidence type="ECO:0000256" key="12">
    <source>
        <dbReference type="SAM" id="MobiDB-lite"/>
    </source>
</evidence>
<name>A0A7S3PX48_9STRA</name>
<gene>
    <name evidence="14" type="ORF">CDEB00056_LOCUS3293</name>
</gene>
<keyword evidence="4" id="KW-0862">Zinc</keyword>
<protein>
    <recommendedName>
        <fullName evidence="9">tRNA-specific adenosine deaminase 1</fullName>
        <ecNumber evidence="8">3.5.4.34</ecNumber>
    </recommendedName>
    <alternativeName>
        <fullName evidence="10">tRNA-specific adenosine-37 deaminase</fullName>
    </alternativeName>
</protein>
<evidence type="ECO:0000313" key="14">
    <source>
        <dbReference type="EMBL" id="CAE0458452.1"/>
    </source>
</evidence>
<evidence type="ECO:0000256" key="6">
    <source>
        <dbReference type="ARBA" id="ARBA00037784"/>
    </source>
</evidence>
<dbReference type="AlphaFoldDB" id="A0A7S3PX48"/>
<organism evidence="14">
    <name type="scientific">Chaetoceros debilis</name>
    <dbReference type="NCBI Taxonomy" id="122233"/>
    <lineage>
        <taxon>Eukaryota</taxon>
        <taxon>Sar</taxon>
        <taxon>Stramenopiles</taxon>
        <taxon>Ochrophyta</taxon>
        <taxon>Bacillariophyta</taxon>
        <taxon>Coscinodiscophyceae</taxon>
        <taxon>Chaetocerotophycidae</taxon>
        <taxon>Chaetocerotales</taxon>
        <taxon>Chaetocerotaceae</taxon>
        <taxon>Chaetoceros</taxon>
    </lineage>
</organism>
<evidence type="ECO:0000259" key="13">
    <source>
        <dbReference type="PROSITE" id="PS50141"/>
    </source>
</evidence>
<feature type="compositionally biased region" description="Basic and acidic residues" evidence="12">
    <location>
        <begin position="392"/>
        <end position="412"/>
    </location>
</feature>
<evidence type="ECO:0000256" key="3">
    <source>
        <dbReference type="ARBA" id="ARBA00022801"/>
    </source>
</evidence>
<evidence type="ECO:0000256" key="11">
    <source>
        <dbReference type="ARBA" id="ARBA00047635"/>
    </source>
</evidence>
<comment type="cofactor">
    <cofactor evidence="5">
        <name>1D-myo-inositol hexakisphosphate</name>
        <dbReference type="ChEBI" id="CHEBI:58130"/>
    </cofactor>
</comment>
<dbReference type="GO" id="GO:0046872">
    <property type="term" value="F:metal ion binding"/>
    <property type="evidence" value="ECO:0007669"/>
    <property type="project" value="UniProtKB-KW"/>
</dbReference>
<evidence type="ECO:0000256" key="7">
    <source>
        <dbReference type="ARBA" id="ARBA00038326"/>
    </source>
</evidence>
<evidence type="ECO:0000256" key="4">
    <source>
        <dbReference type="ARBA" id="ARBA00022833"/>
    </source>
</evidence>
<keyword evidence="1" id="KW-0819">tRNA processing</keyword>
<sequence>MAQSNLFPDIVASAALNHYFEILPKKGKPTPGKEWSVYAAIIATRSSTSSPKHQSTSSAAVLGNDAWVVSCATGSKCTSIPASFKSTLSNIEVPQCMNDAASRCTRCCQEQIKGFVLHDSHAEILARRGLIRTLWKEIHDDLDGEEGEPRNGQIRSNCLLQRITKTSGGKSTDLCYELKTNIQLHLYISDSPCGDATIYDILSDYGKYLSEGGNVNFTGAKIIVPSECSKKRKAFESSNLTFCGNVKSSKEVDKREMSFIARERLQITSALRLKSGRSNLPAHMRCSSMSCSDKLCKWSILGLQGSGFLSCLLKNPIRLTSIVVSKDPRTDATMIGKQARSSSQLGALERALVERANKAMKILPNNLKSSLSFCMPKVYLTDIMFPQGKAASESDRRNRTAESLRKKQKSSDEIVTTQERKNKQHIPPIGISINWQICDKEKSFGRHSNVEQTVGARGVKQGKKLKKSEDLRKNISNLSRWSLFQDSLKCMVILRDKEISLDEDSMQHLNEFVTRYQSGTGSYQMAKKILSDKRLKLVKEMIFSDPASPLSLWVNSSKDNDFKCLR</sequence>
<dbReference type="EC" id="3.5.4.34" evidence="8"/>
<evidence type="ECO:0000256" key="2">
    <source>
        <dbReference type="ARBA" id="ARBA00022723"/>
    </source>
</evidence>
<dbReference type="PROSITE" id="PS50141">
    <property type="entry name" value="A_DEAMIN_EDITASE"/>
    <property type="match status" value="1"/>
</dbReference>
<keyword evidence="3" id="KW-0378">Hydrolase</keyword>
<evidence type="ECO:0000256" key="10">
    <source>
        <dbReference type="ARBA" id="ARBA00041760"/>
    </source>
</evidence>
<feature type="region of interest" description="Disordered" evidence="12">
    <location>
        <begin position="390"/>
        <end position="423"/>
    </location>
</feature>
<feature type="domain" description="A to I editase" evidence="13">
    <location>
        <begin position="113"/>
        <end position="484"/>
    </location>
</feature>
<comment type="similarity">
    <text evidence="7">Belongs to the ADAT1 family.</text>
</comment>
<dbReference type="Pfam" id="PF02137">
    <property type="entry name" value="A_deamin"/>
    <property type="match status" value="1"/>
</dbReference>
<evidence type="ECO:0000256" key="9">
    <source>
        <dbReference type="ARBA" id="ARBA00040502"/>
    </source>
</evidence>
<dbReference type="SMART" id="SM00552">
    <property type="entry name" value="ADEAMc"/>
    <property type="match status" value="1"/>
</dbReference>
<dbReference type="PANTHER" id="PTHR46516:SF1">
    <property type="entry name" value="TRNA-SPECIFIC ADENOSINE DEAMINASE 1"/>
    <property type="match status" value="1"/>
</dbReference>
<evidence type="ECO:0000256" key="8">
    <source>
        <dbReference type="ARBA" id="ARBA00038940"/>
    </source>
</evidence>
<proteinExistence type="inferred from homology"/>
<comment type="catalytic activity">
    <reaction evidence="11">
        <text>adenosine(37) in tRNA(Ala) + H2O + H(+) = inosine(37) in tRNA(Ala) + NH4(+)</text>
        <dbReference type="Rhea" id="RHEA:50968"/>
        <dbReference type="Rhea" id="RHEA-COMP:12855"/>
        <dbReference type="Rhea" id="RHEA-COMP:12856"/>
        <dbReference type="ChEBI" id="CHEBI:15377"/>
        <dbReference type="ChEBI" id="CHEBI:15378"/>
        <dbReference type="ChEBI" id="CHEBI:28938"/>
        <dbReference type="ChEBI" id="CHEBI:74411"/>
        <dbReference type="ChEBI" id="CHEBI:82852"/>
        <dbReference type="EC" id="3.5.4.34"/>
    </reaction>
</comment>
<accession>A0A7S3PX48</accession>
<comment type="function">
    <text evidence="6">Specifically deaminates adenosine-37 to inosine in tRNA-Ala.</text>
</comment>
<dbReference type="PANTHER" id="PTHR46516">
    <property type="entry name" value="TRNA-SPECIFIC ADENOSINE DEAMINASE 1"/>
    <property type="match status" value="1"/>
</dbReference>
<evidence type="ECO:0000256" key="5">
    <source>
        <dbReference type="ARBA" id="ARBA00037026"/>
    </source>
</evidence>
<dbReference type="GO" id="GO:0008033">
    <property type="term" value="P:tRNA processing"/>
    <property type="evidence" value="ECO:0007669"/>
    <property type="project" value="UniProtKB-KW"/>
</dbReference>
<dbReference type="GO" id="GO:0003723">
    <property type="term" value="F:RNA binding"/>
    <property type="evidence" value="ECO:0007669"/>
    <property type="project" value="InterPro"/>
</dbReference>
<evidence type="ECO:0000256" key="1">
    <source>
        <dbReference type="ARBA" id="ARBA00022694"/>
    </source>
</evidence>